<dbReference type="KEGG" id="fnu:FN0572"/>
<proteinExistence type="predicted"/>
<dbReference type="EMBL" id="AE009951">
    <property type="protein sequence ID" value="AAL94768.1"/>
    <property type="molecule type" value="Genomic_DNA"/>
</dbReference>
<accession>Q8RFV9</accession>
<keyword evidence="1" id="KW-0472">Membrane</keyword>
<keyword evidence="1" id="KW-1133">Transmembrane helix</keyword>
<keyword evidence="1" id="KW-0812">Transmembrane</keyword>
<dbReference type="STRING" id="190304.FN0572"/>
<reference evidence="2" key="1">
    <citation type="journal article" date="2002" name="J. Bacteriol.">
        <title>Genome sequence and analysis of the oral bacterium Fusobacterium nucleatum strain ATCC 25586.</title>
        <authorList>
            <person name="Kapatral V."/>
            <person name="Anderson I."/>
            <person name="Ivanova N."/>
            <person name="Reznik G."/>
            <person name="Los T."/>
            <person name="Lykidis A."/>
            <person name="Bhattacharyya A."/>
            <person name="Bartman A."/>
            <person name="Gardner W."/>
            <person name="Grechkin G."/>
            <person name="Zhu L."/>
            <person name="Vasieva O."/>
            <person name="Chu L."/>
            <person name="Kogan Y."/>
            <person name="Chaga O."/>
            <person name="Goltsman E."/>
            <person name="Bernal A."/>
            <person name="Larsen N."/>
            <person name="D'Souza M."/>
            <person name="Walunas T."/>
            <person name="Pusch G."/>
            <person name="Haselkorn R."/>
            <person name="Fonstein M."/>
            <person name="Kyrpides N."/>
            <person name="Overbeek R."/>
        </authorList>
    </citation>
    <scope>NUCLEOTIDE SEQUENCE [LARGE SCALE GENOMIC DNA]</scope>
    <source>
        <strain evidence="2">ATCC 25586</strain>
    </source>
</reference>
<feature type="transmembrane region" description="Helical" evidence="1">
    <location>
        <begin position="16"/>
        <end position="38"/>
    </location>
</feature>
<dbReference type="AlphaFoldDB" id="Q8RFV9"/>
<feature type="transmembrane region" description="Helical" evidence="1">
    <location>
        <begin position="44"/>
        <end position="61"/>
    </location>
</feature>
<name>Q8RFV9_FUSNN</name>
<gene>
    <name evidence="2" type="ordered locus">FN0572</name>
</gene>
<evidence type="ECO:0000256" key="1">
    <source>
        <dbReference type="SAM" id="Phobius"/>
    </source>
</evidence>
<organism evidence="2">
    <name type="scientific">Fusobacterium nucleatum subsp. nucleatum (strain ATCC 25586 / DSM 15643 / BCRC 10681 / CIP 101130 / JCM 8532 / KCTC 2640 / LMG 13131 / VPI 4355)</name>
    <dbReference type="NCBI Taxonomy" id="190304"/>
    <lineage>
        <taxon>Bacteria</taxon>
        <taxon>Fusobacteriati</taxon>
        <taxon>Fusobacteriota</taxon>
        <taxon>Fusobacteriia</taxon>
        <taxon>Fusobacteriales</taxon>
        <taxon>Fusobacteriaceae</taxon>
        <taxon>Fusobacterium</taxon>
    </lineage>
</organism>
<evidence type="ECO:0000313" key="2">
    <source>
        <dbReference type="EMBL" id="AAL94768.1"/>
    </source>
</evidence>
<dbReference type="EnsemblBacteria" id="AAL94768">
    <property type="protein sequence ID" value="AAL94768"/>
    <property type="gene ID" value="FN0572"/>
</dbReference>
<dbReference type="HOGENOM" id="CLU_2716613_0_0_0"/>
<sequence>MTSIHNLPLLNKKICLYYYLYLQLILSILKNIIFYLSYINLLNIFFYNYCSLTISFLYIFFKFKLLKKIFLL</sequence>
<dbReference type="InParanoid" id="Q8RFV9"/>
<protein>
    <submittedName>
        <fullName evidence="2">Uncharacterized protein</fullName>
    </submittedName>
</protein>
<dbReference type="PaxDb" id="190304-FN0572"/>